<evidence type="ECO:0000256" key="2">
    <source>
        <dbReference type="ARBA" id="ARBA00023002"/>
    </source>
</evidence>
<comment type="caution">
    <text evidence="3">The sequence shown here is derived from an EMBL/GenBank/DDBJ whole genome shotgun (WGS) entry which is preliminary data.</text>
</comment>
<dbReference type="PRINTS" id="PR00081">
    <property type="entry name" value="GDHRDH"/>
</dbReference>
<reference evidence="3 4" key="1">
    <citation type="submission" date="2019-03" db="EMBL/GenBank/DDBJ databases">
        <title>Draft genome sequences of novel Actinobacteria.</title>
        <authorList>
            <person name="Sahin N."/>
            <person name="Ay H."/>
            <person name="Saygin H."/>
        </authorList>
    </citation>
    <scope>NUCLEOTIDE SEQUENCE [LARGE SCALE GENOMIC DNA]</scope>
    <source>
        <strain evidence="3 4">DSM 45941</strain>
    </source>
</reference>
<dbReference type="Pfam" id="PF13561">
    <property type="entry name" value="adh_short_C2"/>
    <property type="match status" value="1"/>
</dbReference>
<dbReference type="InterPro" id="IPR051122">
    <property type="entry name" value="SDR_DHRS6-like"/>
</dbReference>
<comment type="similarity">
    <text evidence="1">Belongs to the short-chain dehydrogenases/reductases (SDR) family.</text>
</comment>
<dbReference type="GO" id="GO:0016491">
    <property type="term" value="F:oxidoreductase activity"/>
    <property type="evidence" value="ECO:0007669"/>
    <property type="project" value="UniProtKB-KW"/>
</dbReference>
<name>A0A4R5BCT9_9ACTN</name>
<dbReference type="Gene3D" id="3.40.50.720">
    <property type="entry name" value="NAD(P)-binding Rossmann-like Domain"/>
    <property type="match status" value="1"/>
</dbReference>
<sequence length="265" mass="26223">MTTTTEPAPVRAPLPSNLAGRTAVLLGGTSGIGLAAGELLAASGARIVLAGRDKARLDAAVGRVSAAGTAAEVHGMTADATDEEALEAVFRRAGTVDHVLVTAGGPSGVGPITELTGDAVRAAIQTPAWTAAAVARAAVPHLAPGGSITLASGILVARPRPGMTASISSAGAVETLARALAVEFAPARVRVNAIRFGAMDTPLLRRNYGAAAGPEGDAAMAEAGRGLPLGRFGTAEEAASAALFLMANTYMSGEVLTVDGGQSLL</sequence>
<gene>
    <name evidence="3" type="ORF">E1293_15500</name>
</gene>
<dbReference type="InterPro" id="IPR002347">
    <property type="entry name" value="SDR_fam"/>
</dbReference>
<accession>A0A4R5BCT9</accession>
<keyword evidence="4" id="KW-1185">Reference proteome</keyword>
<proteinExistence type="inferred from homology"/>
<evidence type="ECO:0000313" key="4">
    <source>
        <dbReference type="Proteomes" id="UP000295578"/>
    </source>
</evidence>
<organism evidence="3 4">
    <name type="scientific">Actinomadura darangshiensis</name>
    <dbReference type="NCBI Taxonomy" id="705336"/>
    <lineage>
        <taxon>Bacteria</taxon>
        <taxon>Bacillati</taxon>
        <taxon>Actinomycetota</taxon>
        <taxon>Actinomycetes</taxon>
        <taxon>Streptosporangiales</taxon>
        <taxon>Thermomonosporaceae</taxon>
        <taxon>Actinomadura</taxon>
    </lineage>
</organism>
<dbReference type="EMBL" id="SMKY01000058">
    <property type="protein sequence ID" value="TDD83073.1"/>
    <property type="molecule type" value="Genomic_DNA"/>
</dbReference>
<dbReference type="AlphaFoldDB" id="A0A4R5BCT9"/>
<dbReference type="Proteomes" id="UP000295578">
    <property type="component" value="Unassembled WGS sequence"/>
</dbReference>
<dbReference type="OrthoDB" id="9806974at2"/>
<dbReference type="SUPFAM" id="SSF51735">
    <property type="entry name" value="NAD(P)-binding Rossmann-fold domains"/>
    <property type="match status" value="1"/>
</dbReference>
<dbReference type="PANTHER" id="PTHR43477:SF1">
    <property type="entry name" value="DIHYDROANTICAPSIN 7-DEHYDROGENASE"/>
    <property type="match status" value="1"/>
</dbReference>
<dbReference type="PANTHER" id="PTHR43477">
    <property type="entry name" value="DIHYDROANTICAPSIN 7-DEHYDROGENASE"/>
    <property type="match status" value="1"/>
</dbReference>
<evidence type="ECO:0000256" key="1">
    <source>
        <dbReference type="ARBA" id="ARBA00006484"/>
    </source>
</evidence>
<dbReference type="RefSeq" id="WP_132198094.1">
    <property type="nucleotide sequence ID" value="NZ_SMKY01000058.1"/>
</dbReference>
<protein>
    <submittedName>
        <fullName evidence="3">SDR family oxidoreductase</fullName>
    </submittedName>
</protein>
<evidence type="ECO:0000313" key="3">
    <source>
        <dbReference type="EMBL" id="TDD83073.1"/>
    </source>
</evidence>
<dbReference type="InterPro" id="IPR036291">
    <property type="entry name" value="NAD(P)-bd_dom_sf"/>
</dbReference>
<keyword evidence="2" id="KW-0560">Oxidoreductase</keyword>